<feature type="non-terminal residue" evidence="4">
    <location>
        <position position="830"/>
    </location>
</feature>
<feature type="region of interest" description="Disordered" evidence="1">
    <location>
        <begin position="577"/>
        <end position="612"/>
    </location>
</feature>
<dbReference type="EMBL" id="JAANIB010002011">
    <property type="protein sequence ID" value="KAG5342010.1"/>
    <property type="molecule type" value="Genomic_DNA"/>
</dbReference>
<dbReference type="Gene3D" id="2.30.42.10">
    <property type="match status" value="1"/>
</dbReference>
<dbReference type="AlphaFoldDB" id="A0A836G1D0"/>
<feature type="compositionally biased region" description="Low complexity" evidence="1">
    <location>
        <begin position="423"/>
        <end position="461"/>
    </location>
</feature>
<feature type="non-terminal residue" evidence="4">
    <location>
        <position position="1"/>
    </location>
</feature>
<feature type="domain" description="PDZ" evidence="3">
    <location>
        <begin position="17"/>
        <end position="73"/>
    </location>
</feature>
<dbReference type="PROSITE" id="PS50106">
    <property type="entry name" value="PDZ"/>
    <property type="match status" value="1"/>
</dbReference>
<protein>
    <submittedName>
        <fullName evidence="4">PDZD4 protein</fullName>
    </submittedName>
</protein>
<evidence type="ECO:0000259" key="3">
    <source>
        <dbReference type="PROSITE" id="PS50106"/>
    </source>
</evidence>
<gene>
    <name evidence="4" type="primary">Pdzd4</name>
    <name evidence="4" type="ORF">G6Z77_0006171</name>
</gene>
<dbReference type="InterPro" id="IPR051971">
    <property type="entry name" value="E3_ubiquitin-PDZ_ligase"/>
</dbReference>
<keyword evidence="2" id="KW-0732">Signal</keyword>
<feature type="compositionally biased region" description="Low complexity" evidence="1">
    <location>
        <begin position="660"/>
        <end position="674"/>
    </location>
</feature>
<evidence type="ECO:0000313" key="4">
    <source>
        <dbReference type="EMBL" id="KAG5342010.1"/>
    </source>
</evidence>
<dbReference type="SUPFAM" id="SSF50156">
    <property type="entry name" value="PDZ domain-like"/>
    <property type="match status" value="1"/>
</dbReference>
<feature type="region of interest" description="Disordered" evidence="1">
    <location>
        <begin position="811"/>
        <end position="830"/>
    </location>
</feature>
<dbReference type="PANTHER" id="PTHR15545:SF8">
    <property type="entry name" value="SLO-INTERACTING PROTEIN 1"/>
    <property type="match status" value="1"/>
</dbReference>
<reference evidence="4 5" key="1">
    <citation type="submission" date="2020-02" db="EMBL/GenBank/DDBJ databases">
        <title>Relaxed selection underlies rapid genomic changes in the transitions from sociality to social parasitism in ants.</title>
        <authorList>
            <person name="Bi X."/>
        </authorList>
    </citation>
    <scope>NUCLEOTIDE SEQUENCE [LARGE SCALE GENOMIC DNA]</scope>
    <source>
        <strain evidence="4">BGI-DK2014b</strain>
        <tissue evidence="4">Whole body</tissue>
    </source>
</reference>
<dbReference type="InterPro" id="IPR001478">
    <property type="entry name" value="PDZ"/>
</dbReference>
<dbReference type="Proteomes" id="UP000670152">
    <property type="component" value="Unassembled WGS sequence"/>
</dbReference>
<feature type="region of interest" description="Disordered" evidence="1">
    <location>
        <begin position="415"/>
        <end position="471"/>
    </location>
</feature>
<proteinExistence type="predicted"/>
<feature type="region of interest" description="Disordered" evidence="1">
    <location>
        <begin position="657"/>
        <end position="687"/>
    </location>
</feature>
<comment type="caution">
    <text evidence="4">The sequence shown here is derived from an EMBL/GenBank/DDBJ whole genome shotgun (WGS) entry which is preliminary data.</text>
</comment>
<dbReference type="PANTHER" id="PTHR15545">
    <property type="entry name" value="PDZ DOMAIN CONTAINING RING FINGER PROTEIN 3, 4"/>
    <property type="match status" value="1"/>
</dbReference>
<accession>A0A836G1D0</accession>
<keyword evidence="5" id="KW-1185">Reference proteome</keyword>
<evidence type="ECO:0000313" key="5">
    <source>
        <dbReference type="Proteomes" id="UP000670152"/>
    </source>
</evidence>
<dbReference type="OrthoDB" id="6270329at2759"/>
<evidence type="ECO:0000256" key="1">
    <source>
        <dbReference type="SAM" id="MobiDB-lite"/>
    </source>
</evidence>
<sequence>MFLILTVTLLRCTSAREVTLRKSGSAEKLGLTVCYSSGSGSEDLDTEVYISEIVPESLAARDGRLREGDQILQEITTKRAVISVRTTDNACFAWSVVAVLYPAEKYTERESSYPHYTIVLNLAGIEFSMTLKNIKKFEQLNDVSINVYGIENKQVLPWLHYFSTSEKLQSHTMDCGKMNNCAILSSYQFHRDEDCIACFARQLQNLAHHVKNIISANVSMETLLKEQWEAYRDLNYKNSLYIPIVFHNLSGYDSHLIIKEIATAYEGQVNVLAITKEKYISFTKHDSTKDKNEKDKDNLKIIRSKFSTDEEFELLTRKGVFLYEVNGKDVANKEQTENLFAETKNAVTILVSRCVYQDDEYDDRHIYHQGSPSLSLQNLPAYQNSMIEQLIQQQQQQTEERIKNSEVDNCILKVPPPIPSHTQQQQQQPQQQQLPLSQQQQSVNNFSTNLSSTYSSQSSHKSVGKNTTLPEHRTEECNKQWMQESLKDCLKRLEDISLCDQQSSPLEATPLSVKLIGAYSSHVWSDSEHIYETIPESDSEPIYSSPYEHRQQHWTQQTNHAMTTQHNGTVQNYLTSGQQNQKWHSSSKSNSSGEEKDSSSAYNTGESCHSNPLTLELHEGEKDHYKSTLVLCSPKTPQQQKIDCNCPMLVTPTATFTMTKQSSKNQNVKKNSSSSHHHRDRNEPSSMNINTMAADTMYTNVANLQQTMMLQQQLFKQALNRKNFMTSKEMFTSGVKKPKSYDNFQAPNLTQYQFVGSQQVCTSTTWIPTEDKSEVQMEWKVKRRADGTRYIARRPVRNRILRNRAIKITEERAGHTTEDDTMSEMKVNTN</sequence>
<evidence type="ECO:0000256" key="2">
    <source>
        <dbReference type="SAM" id="SignalP"/>
    </source>
</evidence>
<dbReference type="InterPro" id="IPR036034">
    <property type="entry name" value="PDZ_sf"/>
</dbReference>
<organism evidence="4 5">
    <name type="scientific">Acromyrmex heyeri</name>
    <dbReference type="NCBI Taxonomy" id="230685"/>
    <lineage>
        <taxon>Eukaryota</taxon>
        <taxon>Metazoa</taxon>
        <taxon>Ecdysozoa</taxon>
        <taxon>Arthropoda</taxon>
        <taxon>Hexapoda</taxon>
        <taxon>Insecta</taxon>
        <taxon>Pterygota</taxon>
        <taxon>Neoptera</taxon>
        <taxon>Endopterygota</taxon>
        <taxon>Hymenoptera</taxon>
        <taxon>Apocrita</taxon>
        <taxon>Aculeata</taxon>
        <taxon>Formicoidea</taxon>
        <taxon>Formicidae</taxon>
        <taxon>Myrmicinae</taxon>
        <taxon>Acromyrmex</taxon>
    </lineage>
</organism>
<feature type="chain" id="PRO_5032326945" evidence="2">
    <location>
        <begin position="16"/>
        <end position="830"/>
    </location>
</feature>
<feature type="signal peptide" evidence="2">
    <location>
        <begin position="1"/>
        <end position="15"/>
    </location>
</feature>
<dbReference type="Pfam" id="PF00595">
    <property type="entry name" value="PDZ"/>
    <property type="match status" value="1"/>
</dbReference>
<feature type="compositionally biased region" description="Polar residues" evidence="1">
    <location>
        <begin position="601"/>
        <end position="612"/>
    </location>
</feature>
<name>A0A836G1D0_9HYME</name>